<keyword evidence="1" id="KW-0812">Transmembrane</keyword>
<name>A0A381WUF6_9ZZZZ</name>
<proteinExistence type="predicted"/>
<dbReference type="AlphaFoldDB" id="A0A381WUF6"/>
<sequence length="388" mass="41577">MFAGILAAVVAGHACRYTVRDVGFADLGNERYTFFCFIDDEVSGAQVDRLGQVASVLFGDANVRFQLVNLAKGDHPQAKRLAKRTPGVPAGLLLSPAGELAWPVNFPAVKTDNPEWSFLSSVVSSPTRDVLIKKLIPAYAVILFVEGTDAAQTRRARAAVDDAIKAITPLMPQMPKPVEHPPEVVVVPAKRIAGESVLLWSLGLDAGPVPEPQAVVLMGRGRRVGQPLRGGLVTRSELQEALAVVGQDCECGLDRVWMQGERFPLSWGRAERTAAYAALGFDPDNPQVKGEISRIISRGPNSQPNGAASSSHFEQLSLGYSEELIEFNIEPEELLEADPEPVAEAKPVESDPEPAALGQVNTVWWTLGIIAVATLAGGGLLLLRRSGN</sequence>
<evidence type="ECO:0000313" key="2">
    <source>
        <dbReference type="EMBL" id="SVA56134.1"/>
    </source>
</evidence>
<evidence type="ECO:0000256" key="1">
    <source>
        <dbReference type="SAM" id="Phobius"/>
    </source>
</evidence>
<accession>A0A381WUF6</accession>
<dbReference type="EMBL" id="UINC01012916">
    <property type="protein sequence ID" value="SVA56134.1"/>
    <property type="molecule type" value="Genomic_DNA"/>
</dbReference>
<feature type="transmembrane region" description="Helical" evidence="1">
    <location>
        <begin position="363"/>
        <end position="383"/>
    </location>
</feature>
<gene>
    <name evidence="2" type="ORF">METZ01_LOCUS108988</name>
</gene>
<keyword evidence="1" id="KW-1133">Transmembrane helix</keyword>
<organism evidence="2">
    <name type="scientific">marine metagenome</name>
    <dbReference type="NCBI Taxonomy" id="408172"/>
    <lineage>
        <taxon>unclassified sequences</taxon>
        <taxon>metagenomes</taxon>
        <taxon>ecological metagenomes</taxon>
    </lineage>
</organism>
<keyword evidence="1" id="KW-0472">Membrane</keyword>
<reference evidence="2" key="1">
    <citation type="submission" date="2018-05" db="EMBL/GenBank/DDBJ databases">
        <authorList>
            <person name="Lanie J.A."/>
            <person name="Ng W.-L."/>
            <person name="Kazmierczak K.M."/>
            <person name="Andrzejewski T.M."/>
            <person name="Davidsen T.M."/>
            <person name="Wayne K.J."/>
            <person name="Tettelin H."/>
            <person name="Glass J.I."/>
            <person name="Rusch D."/>
            <person name="Podicherti R."/>
            <person name="Tsui H.-C.T."/>
            <person name="Winkler M.E."/>
        </authorList>
    </citation>
    <scope>NUCLEOTIDE SEQUENCE</scope>
</reference>
<protein>
    <submittedName>
        <fullName evidence="2">Uncharacterized protein</fullName>
    </submittedName>
</protein>